<reference evidence="1" key="2">
    <citation type="submission" date="2020-09" db="EMBL/GenBank/DDBJ databases">
        <authorList>
            <person name="Sun Q."/>
            <person name="Ohkuma M."/>
        </authorList>
    </citation>
    <scope>NUCLEOTIDE SEQUENCE</scope>
    <source>
        <strain evidence="1">JCM 3276</strain>
    </source>
</reference>
<protein>
    <submittedName>
        <fullName evidence="1">Uncharacterized protein</fullName>
    </submittedName>
</protein>
<sequence length="77" mass="8327">MAGAGGNHPMALLLLPAAEQEAASWARDQVLIADEIRFGHEDGVVHCWLTGRGHDYLAALRYGASSRVLDRSGGERR</sequence>
<dbReference type="Proteomes" id="UP000660680">
    <property type="component" value="Unassembled WGS sequence"/>
</dbReference>
<comment type="caution">
    <text evidence="1">The sequence shown here is derived from an EMBL/GenBank/DDBJ whole genome shotgun (WGS) entry which is preliminary data.</text>
</comment>
<keyword evidence="2" id="KW-1185">Reference proteome</keyword>
<dbReference type="EMBL" id="BMRB01000003">
    <property type="protein sequence ID" value="GGS43996.1"/>
    <property type="molecule type" value="Genomic_DNA"/>
</dbReference>
<evidence type="ECO:0000313" key="1">
    <source>
        <dbReference type="EMBL" id="GGS43996.1"/>
    </source>
</evidence>
<name>A0A918GKJ5_9PSEU</name>
<proteinExistence type="predicted"/>
<gene>
    <name evidence="1" type="ORF">GCM10010171_43960</name>
</gene>
<accession>A0A918GKJ5</accession>
<organism evidence="1 2">
    <name type="scientific">Actinokineospora fastidiosa</name>
    <dbReference type="NCBI Taxonomy" id="1816"/>
    <lineage>
        <taxon>Bacteria</taxon>
        <taxon>Bacillati</taxon>
        <taxon>Actinomycetota</taxon>
        <taxon>Actinomycetes</taxon>
        <taxon>Pseudonocardiales</taxon>
        <taxon>Pseudonocardiaceae</taxon>
        <taxon>Actinokineospora</taxon>
    </lineage>
</organism>
<dbReference type="AlphaFoldDB" id="A0A918GKJ5"/>
<evidence type="ECO:0000313" key="2">
    <source>
        <dbReference type="Proteomes" id="UP000660680"/>
    </source>
</evidence>
<reference evidence="1" key="1">
    <citation type="journal article" date="2014" name="Int. J. Syst. Evol. Microbiol.">
        <title>Complete genome sequence of Corynebacterium casei LMG S-19264T (=DSM 44701T), isolated from a smear-ripened cheese.</title>
        <authorList>
            <consortium name="US DOE Joint Genome Institute (JGI-PGF)"/>
            <person name="Walter F."/>
            <person name="Albersmeier A."/>
            <person name="Kalinowski J."/>
            <person name="Ruckert C."/>
        </authorList>
    </citation>
    <scope>NUCLEOTIDE SEQUENCE</scope>
    <source>
        <strain evidence="1">JCM 3276</strain>
    </source>
</reference>